<dbReference type="InterPro" id="IPR001789">
    <property type="entry name" value="Sig_transdc_resp-reg_receiver"/>
</dbReference>
<evidence type="ECO:0000256" key="4">
    <source>
        <dbReference type="PROSITE-ProRule" id="PRU00169"/>
    </source>
</evidence>
<comment type="caution">
    <text evidence="6">The sequence shown here is derived from an EMBL/GenBank/DDBJ whole genome shotgun (WGS) entry which is preliminary data.</text>
</comment>
<gene>
    <name evidence="6" type="ORF">H9864_01960</name>
</gene>
<dbReference type="Gene3D" id="2.40.50.1020">
    <property type="entry name" value="LytTr DNA-binding domain"/>
    <property type="match status" value="1"/>
</dbReference>
<evidence type="ECO:0000313" key="7">
    <source>
        <dbReference type="Proteomes" id="UP000824178"/>
    </source>
</evidence>
<accession>A0A9E2NRN5</accession>
<dbReference type="Pfam" id="PF00072">
    <property type="entry name" value="Response_reg"/>
    <property type="match status" value="1"/>
</dbReference>
<evidence type="ECO:0000313" key="6">
    <source>
        <dbReference type="EMBL" id="MBU3819129.1"/>
    </source>
</evidence>
<dbReference type="PANTHER" id="PTHR44591">
    <property type="entry name" value="STRESS RESPONSE REGULATOR PROTEIN 1"/>
    <property type="match status" value="1"/>
</dbReference>
<dbReference type="InterPro" id="IPR050595">
    <property type="entry name" value="Bact_response_regulator"/>
</dbReference>
<dbReference type="InterPro" id="IPR011006">
    <property type="entry name" value="CheY-like_superfamily"/>
</dbReference>
<dbReference type="GO" id="GO:0000160">
    <property type="term" value="P:phosphorelay signal transduction system"/>
    <property type="evidence" value="ECO:0007669"/>
    <property type="project" value="InterPro"/>
</dbReference>
<dbReference type="PROSITE" id="PS50110">
    <property type="entry name" value="RESPONSE_REGULATORY"/>
    <property type="match status" value="1"/>
</dbReference>
<dbReference type="SMART" id="SM00448">
    <property type="entry name" value="REC"/>
    <property type="match status" value="1"/>
</dbReference>
<keyword evidence="2 4" id="KW-0597">Phosphoprotein</keyword>
<evidence type="ECO:0000259" key="5">
    <source>
        <dbReference type="PROSITE" id="PS50110"/>
    </source>
</evidence>
<reference evidence="6" key="1">
    <citation type="journal article" date="2021" name="PeerJ">
        <title>Extensive microbial diversity within the chicken gut microbiome revealed by metagenomics and culture.</title>
        <authorList>
            <person name="Gilroy R."/>
            <person name="Ravi A."/>
            <person name="Getino M."/>
            <person name="Pursley I."/>
            <person name="Horton D.L."/>
            <person name="Alikhan N.F."/>
            <person name="Baker D."/>
            <person name="Gharbi K."/>
            <person name="Hall N."/>
            <person name="Watson M."/>
            <person name="Adriaenssens E.M."/>
            <person name="Foster-Nyarko E."/>
            <person name="Jarju S."/>
            <person name="Secka A."/>
            <person name="Antonio M."/>
            <person name="Oren A."/>
            <person name="Chaudhuri R.R."/>
            <person name="La Ragione R."/>
            <person name="Hildebrand F."/>
            <person name="Pallen M.J."/>
        </authorList>
    </citation>
    <scope>NUCLEOTIDE SEQUENCE</scope>
    <source>
        <strain evidence="6">742</strain>
    </source>
</reference>
<dbReference type="SUPFAM" id="SSF52172">
    <property type="entry name" value="CheY-like"/>
    <property type="match status" value="1"/>
</dbReference>
<dbReference type="GO" id="GO:0003677">
    <property type="term" value="F:DNA binding"/>
    <property type="evidence" value="ECO:0007669"/>
    <property type="project" value="UniProtKB-KW"/>
</dbReference>
<dbReference type="Proteomes" id="UP000824178">
    <property type="component" value="Unassembled WGS sequence"/>
</dbReference>
<evidence type="ECO:0000256" key="2">
    <source>
        <dbReference type="ARBA" id="ARBA00022553"/>
    </source>
</evidence>
<organism evidence="6 7">
    <name type="scientific">Candidatus Faecalibacterium intestinavium</name>
    <dbReference type="NCBI Taxonomy" id="2838580"/>
    <lineage>
        <taxon>Bacteria</taxon>
        <taxon>Bacillati</taxon>
        <taxon>Bacillota</taxon>
        <taxon>Clostridia</taxon>
        <taxon>Eubacteriales</taxon>
        <taxon>Oscillospiraceae</taxon>
        <taxon>Faecalibacterium</taxon>
    </lineage>
</organism>
<keyword evidence="6" id="KW-0238">DNA-binding</keyword>
<evidence type="ECO:0000256" key="3">
    <source>
        <dbReference type="ARBA" id="ARBA00024867"/>
    </source>
</evidence>
<dbReference type="PANTHER" id="PTHR44591:SF3">
    <property type="entry name" value="RESPONSE REGULATORY DOMAIN-CONTAINING PROTEIN"/>
    <property type="match status" value="1"/>
</dbReference>
<sequence>MPCNASAGGREIGILNIAICDDEAIHRREIQTMLSRYLQEHPSLEGKLWVYSEGKALLEQAREMGGFDLYILDILMPEFSGIEIGRRLRALGDGGEILYLTNSNDFAADSYDVGAFFYLLKPVEEEKLFRVLAGAVEKLLWKKNRSMLVNTMQGPRCVLFQKIRYAERIGRGIRFFCTDAVVDSTTIRVPFREAMAPLLEDRRFCLCGASFVVNFQYVTGVNGPIVILDNGQSLALPKAAAADFKKAWGGYWLDDGGPLGNR</sequence>
<feature type="modified residue" description="4-aspartylphosphate" evidence="4">
    <location>
        <position position="73"/>
    </location>
</feature>
<feature type="domain" description="Response regulatory" evidence="5">
    <location>
        <begin position="16"/>
        <end position="136"/>
    </location>
</feature>
<name>A0A9E2NRN5_9FIRM</name>
<comment type="function">
    <text evidence="3">May play the central regulatory role in sporulation. It may be an element of the effector pathway responsible for the activation of sporulation genes in response to nutritional stress. Spo0A may act in concert with spo0H (a sigma factor) to control the expression of some genes that are critical to the sporulation process.</text>
</comment>
<dbReference type="EMBL" id="JAHLFH010000035">
    <property type="protein sequence ID" value="MBU3819129.1"/>
    <property type="molecule type" value="Genomic_DNA"/>
</dbReference>
<evidence type="ECO:0000256" key="1">
    <source>
        <dbReference type="ARBA" id="ARBA00018672"/>
    </source>
</evidence>
<reference evidence="6" key="2">
    <citation type="submission" date="2021-04" db="EMBL/GenBank/DDBJ databases">
        <authorList>
            <person name="Gilroy R."/>
        </authorList>
    </citation>
    <scope>NUCLEOTIDE SEQUENCE</scope>
    <source>
        <strain evidence="6">742</strain>
    </source>
</reference>
<dbReference type="Gene3D" id="3.40.50.2300">
    <property type="match status" value="1"/>
</dbReference>
<protein>
    <recommendedName>
        <fullName evidence="1">Stage 0 sporulation protein A homolog</fullName>
    </recommendedName>
</protein>
<dbReference type="AlphaFoldDB" id="A0A9E2NRN5"/>
<proteinExistence type="predicted"/>